<dbReference type="InterPro" id="IPR005538">
    <property type="entry name" value="LrgA/CidA"/>
</dbReference>
<feature type="transmembrane region" description="Helical" evidence="6">
    <location>
        <begin position="7"/>
        <end position="24"/>
    </location>
</feature>
<evidence type="ECO:0000256" key="1">
    <source>
        <dbReference type="ARBA" id="ARBA00004651"/>
    </source>
</evidence>
<feature type="transmembrane region" description="Helical" evidence="6">
    <location>
        <begin position="63"/>
        <end position="82"/>
    </location>
</feature>
<dbReference type="EMBL" id="BMEV01000043">
    <property type="protein sequence ID" value="GFZ81025.1"/>
    <property type="molecule type" value="Genomic_DNA"/>
</dbReference>
<reference evidence="7" key="2">
    <citation type="submission" date="2020-09" db="EMBL/GenBank/DDBJ databases">
        <authorList>
            <person name="Sun Q."/>
            <person name="Zhou Y."/>
        </authorList>
    </citation>
    <scope>NUCLEOTIDE SEQUENCE</scope>
    <source>
        <strain evidence="7">CGMCC 1.12360</strain>
    </source>
</reference>
<keyword evidence="5 6" id="KW-0472">Membrane</keyword>
<organism evidence="7 8">
    <name type="scientific">Compostibacillus humi</name>
    <dbReference type="NCBI Taxonomy" id="1245525"/>
    <lineage>
        <taxon>Bacteria</taxon>
        <taxon>Bacillati</taxon>
        <taxon>Bacillota</taxon>
        <taxon>Bacilli</taxon>
        <taxon>Bacillales</taxon>
        <taxon>Bacillaceae</taxon>
        <taxon>Compostibacillus</taxon>
    </lineage>
</organism>
<evidence type="ECO:0000313" key="7">
    <source>
        <dbReference type="EMBL" id="GFZ81025.1"/>
    </source>
</evidence>
<accession>A0A8J2TM97</accession>
<dbReference type="NCBIfam" id="NF002460">
    <property type="entry name" value="PRK01658.1"/>
    <property type="match status" value="1"/>
</dbReference>
<dbReference type="AlphaFoldDB" id="A0A8J2TM97"/>
<feature type="transmembrane region" description="Helical" evidence="6">
    <location>
        <begin position="30"/>
        <end position="51"/>
    </location>
</feature>
<evidence type="ECO:0000256" key="2">
    <source>
        <dbReference type="ARBA" id="ARBA00022475"/>
    </source>
</evidence>
<protein>
    <submittedName>
        <fullName evidence="7">Holin-like protein CidA</fullName>
    </submittedName>
</protein>
<dbReference type="GO" id="GO:0005886">
    <property type="term" value="C:plasma membrane"/>
    <property type="evidence" value="ECO:0007669"/>
    <property type="project" value="UniProtKB-SubCell"/>
</dbReference>
<comment type="caution">
    <text evidence="7">The sequence shown here is derived from an EMBL/GenBank/DDBJ whole genome shotgun (WGS) entry which is preliminary data.</text>
</comment>
<name>A0A8J2TM97_9BACI</name>
<proteinExistence type="predicted"/>
<dbReference type="Pfam" id="PF03788">
    <property type="entry name" value="LrgA"/>
    <property type="match status" value="1"/>
</dbReference>
<reference evidence="7" key="1">
    <citation type="journal article" date="2014" name="Int. J. Syst. Evol. Microbiol.">
        <title>Complete genome sequence of Corynebacterium casei LMG S-19264T (=DSM 44701T), isolated from a smear-ripened cheese.</title>
        <authorList>
            <consortium name="US DOE Joint Genome Institute (JGI-PGF)"/>
            <person name="Walter F."/>
            <person name="Albersmeier A."/>
            <person name="Kalinowski J."/>
            <person name="Ruckert C."/>
        </authorList>
    </citation>
    <scope>NUCLEOTIDE SEQUENCE</scope>
    <source>
        <strain evidence="7">CGMCC 1.12360</strain>
    </source>
</reference>
<dbReference type="Proteomes" id="UP000602050">
    <property type="component" value="Unassembled WGS sequence"/>
</dbReference>
<keyword evidence="8" id="KW-1185">Reference proteome</keyword>
<evidence type="ECO:0000313" key="8">
    <source>
        <dbReference type="Proteomes" id="UP000602050"/>
    </source>
</evidence>
<gene>
    <name evidence="7" type="primary">cidA</name>
    <name evidence="7" type="ORF">GCM10010978_22590</name>
</gene>
<dbReference type="PANTHER" id="PTHR33931">
    <property type="entry name" value="HOLIN-LIKE PROTEIN CIDA-RELATED"/>
    <property type="match status" value="1"/>
</dbReference>
<comment type="subcellular location">
    <subcellularLocation>
        <location evidence="1">Cell membrane</location>
        <topology evidence="1">Multi-pass membrane protein</topology>
    </subcellularLocation>
</comment>
<evidence type="ECO:0000256" key="4">
    <source>
        <dbReference type="ARBA" id="ARBA00022989"/>
    </source>
</evidence>
<evidence type="ECO:0000256" key="5">
    <source>
        <dbReference type="ARBA" id="ARBA00023136"/>
    </source>
</evidence>
<dbReference type="RefSeq" id="WP_229733641.1">
    <property type="nucleotide sequence ID" value="NZ_BMEV01000043.1"/>
</dbReference>
<evidence type="ECO:0000256" key="3">
    <source>
        <dbReference type="ARBA" id="ARBA00022692"/>
    </source>
</evidence>
<dbReference type="PANTHER" id="PTHR33931:SF2">
    <property type="entry name" value="HOLIN-LIKE PROTEIN CIDA"/>
    <property type="match status" value="1"/>
</dbReference>
<keyword evidence="2" id="KW-1003">Cell membrane</keyword>
<keyword evidence="3 6" id="KW-0812">Transmembrane</keyword>
<sequence length="120" mass="13383">MLNICQVIIHIIFLYCIYRIGNWIQTAFDLIIPGSVIGMMILFILLTTNVIKAAWIEKGANFIINNLVLFFIPATVGLINYLDFFAGPGFLLILIALFCTLLVIASSGAASQWMLGRKEK</sequence>
<evidence type="ECO:0000256" key="6">
    <source>
        <dbReference type="SAM" id="Phobius"/>
    </source>
</evidence>
<feature type="transmembrane region" description="Helical" evidence="6">
    <location>
        <begin position="88"/>
        <end position="110"/>
    </location>
</feature>
<keyword evidence="4 6" id="KW-1133">Transmembrane helix</keyword>